<proteinExistence type="predicted"/>
<protein>
    <submittedName>
        <fullName evidence="2">Uncharacterized protein</fullName>
    </submittedName>
</protein>
<feature type="region of interest" description="Disordered" evidence="1">
    <location>
        <begin position="90"/>
        <end position="115"/>
    </location>
</feature>
<evidence type="ECO:0000313" key="3">
    <source>
        <dbReference type="Proteomes" id="UP001199106"/>
    </source>
</evidence>
<organism evidence="2 3">
    <name type="scientific">Alternaria panax</name>
    <dbReference type="NCBI Taxonomy" id="48097"/>
    <lineage>
        <taxon>Eukaryota</taxon>
        <taxon>Fungi</taxon>
        <taxon>Dikarya</taxon>
        <taxon>Ascomycota</taxon>
        <taxon>Pezizomycotina</taxon>
        <taxon>Dothideomycetes</taxon>
        <taxon>Pleosporomycetidae</taxon>
        <taxon>Pleosporales</taxon>
        <taxon>Pleosporineae</taxon>
        <taxon>Pleosporaceae</taxon>
        <taxon>Alternaria</taxon>
        <taxon>Alternaria sect. Panax</taxon>
    </lineage>
</organism>
<gene>
    <name evidence="2" type="ORF">G6011_07420</name>
</gene>
<feature type="region of interest" description="Disordered" evidence="1">
    <location>
        <begin position="1"/>
        <end position="30"/>
    </location>
</feature>
<dbReference type="Proteomes" id="UP001199106">
    <property type="component" value="Unassembled WGS sequence"/>
</dbReference>
<evidence type="ECO:0000256" key="1">
    <source>
        <dbReference type="SAM" id="MobiDB-lite"/>
    </source>
</evidence>
<dbReference type="EMBL" id="JAANER010000006">
    <property type="protein sequence ID" value="KAG9188715.1"/>
    <property type="molecule type" value="Genomic_DNA"/>
</dbReference>
<evidence type="ECO:0000313" key="2">
    <source>
        <dbReference type="EMBL" id="KAG9188715.1"/>
    </source>
</evidence>
<accession>A0AAD4I4Q1</accession>
<name>A0AAD4I4Q1_9PLEO</name>
<sequence length="115" mass="12533">MVSEDADLPPPSQPTTFFGEGISTQPTTKQPYETWVDPMEKTPSEATAFSISLYSRPPATKATLLRTSTPSIQPRIGTSVAMPKGLLRQTIRPNRRAQPQRIGLPPPPAPRDALP</sequence>
<reference evidence="2" key="1">
    <citation type="submission" date="2021-07" db="EMBL/GenBank/DDBJ databases">
        <title>Genome Resource of American Ginseng Black Spot Pathogen Alternaria panax.</title>
        <authorList>
            <person name="Qiu C."/>
            <person name="Wang W."/>
            <person name="Liu Z."/>
        </authorList>
    </citation>
    <scope>NUCLEOTIDE SEQUENCE</scope>
    <source>
        <strain evidence="2">BNCC115425</strain>
    </source>
</reference>
<keyword evidence="3" id="KW-1185">Reference proteome</keyword>
<feature type="compositionally biased region" description="Pro residues" evidence="1">
    <location>
        <begin position="104"/>
        <end position="115"/>
    </location>
</feature>
<comment type="caution">
    <text evidence="2">The sequence shown here is derived from an EMBL/GenBank/DDBJ whole genome shotgun (WGS) entry which is preliminary data.</text>
</comment>
<dbReference type="AlphaFoldDB" id="A0AAD4I4Q1"/>